<evidence type="ECO:0000256" key="1">
    <source>
        <dbReference type="ARBA" id="ARBA00022737"/>
    </source>
</evidence>
<dbReference type="InterPro" id="IPR036465">
    <property type="entry name" value="vWFA_dom_sf"/>
</dbReference>
<dbReference type="SUPFAM" id="SSF101898">
    <property type="entry name" value="NHL repeat"/>
    <property type="match status" value="1"/>
</dbReference>
<reference evidence="4 5" key="1">
    <citation type="submission" date="2020-08" db="EMBL/GenBank/DDBJ databases">
        <title>Genomic Encyclopedia of Type Strains, Phase IV (KMG-IV): sequencing the most valuable type-strain genomes for metagenomic binning, comparative biology and taxonomic classification.</title>
        <authorList>
            <person name="Goeker M."/>
        </authorList>
    </citation>
    <scope>NUCLEOTIDE SEQUENCE [LARGE SCALE GENOMIC DNA]</scope>
    <source>
        <strain evidence="4 5">DSM 103462</strain>
    </source>
</reference>
<dbReference type="PANTHER" id="PTHR24104">
    <property type="entry name" value="E3 UBIQUITIN-PROTEIN LIGASE NHLRC1-RELATED"/>
    <property type="match status" value="1"/>
</dbReference>
<dbReference type="GO" id="GO:0003677">
    <property type="term" value="F:DNA binding"/>
    <property type="evidence" value="ECO:0007669"/>
    <property type="project" value="UniProtKB-KW"/>
</dbReference>
<dbReference type="SUPFAM" id="SSF53300">
    <property type="entry name" value="vWA-like"/>
    <property type="match status" value="1"/>
</dbReference>
<dbReference type="SUPFAM" id="SSF48452">
    <property type="entry name" value="TPR-like"/>
    <property type="match status" value="1"/>
</dbReference>
<name>A0A7W8G7W9_9SPIR</name>
<evidence type="ECO:0000256" key="3">
    <source>
        <dbReference type="SAM" id="SignalP"/>
    </source>
</evidence>
<feature type="signal peptide" evidence="3">
    <location>
        <begin position="1"/>
        <end position="24"/>
    </location>
</feature>
<sequence length="697" mass="76217">MKINKVKSLITVFLISLAALPAFSQQSGALKSQGATERSSIGARTAASGFAEQEFRRGVQAYYRGAFNDSILQFEKALSYLPEENVILDWLGKAYYRSGVEGAALEHWQYAAGEGYGGLLLQNRIEIVRDRRLLAGAALEKPVRYTESGSYAGKNPDGNFVFSQPVSVLPNNDGTMWVLSYGSNELLKIDLNGLVIDRNGGYFNGFDRPMDLIRLHNGNLLVSEFAGDRLSLLDSKGSFIKFIGEKGASVGKMVGPQYMAEDSDGNIYVSDFGNSRVDVFDAEGNPLFFFGTKSDDFPGLKGPTGIAIYENNVFVADCLTGAVYRFDVSGNYLGLLCKNKTFKKPESMKRWGRYLVTCDKNKVYSIDTDTGALFENLSSGNAPSRLTSAVPDINGNILVTDFSSNEVFVMAKLSELVGGLFVQIERVVSDSFPKITLEVKVENRSRQSLVGLKENNFFVTENKAPVKNYKLEGAAYANDYADITLLIDRSLSSSRYEESMENAVKELAGAMKNRGTLRIVSAGEVPLIEYEGAPSGAANFKLKNLKNPASSRVALDVAIRMCSNALINAAKKSTIVYIGDGRVTQGAFDKYGLSDLTAYLNNNAISFVNLLLSQGAAEAELNFICDHTEGGAYYVYRDEGLAGIVEDIINIPSGIYVLSYESSLATDFGQRYLPVELEAFIMNRSGRDETGYFAPLQ</sequence>
<dbReference type="PROSITE" id="PS51125">
    <property type="entry name" value="NHL"/>
    <property type="match status" value="1"/>
</dbReference>
<keyword evidence="4" id="KW-0238">DNA-binding</keyword>
<dbReference type="CDD" id="cd00198">
    <property type="entry name" value="vWFA"/>
    <property type="match status" value="1"/>
</dbReference>
<comment type="caution">
    <text evidence="4">The sequence shown here is derived from an EMBL/GenBank/DDBJ whole genome shotgun (WGS) entry which is preliminary data.</text>
</comment>
<accession>A0A7W8G7W9</accession>
<feature type="chain" id="PRO_5030843103" evidence="3">
    <location>
        <begin position="25"/>
        <end position="697"/>
    </location>
</feature>
<organism evidence="4 5">
    <name type="scientific">Treponema ruminis</name>
    <dbReference type="NCBI Taxonomy" id="744515"/>
    <lineage>
        <taxon>Bacteria</taxon>
        <taxon>Pseudomonadati</taxon>
        <taxon>Spirochaetota</taxon>
        <taxon>Spirochaetia</taxon>
        <taxon>Spirochaetales</taxon>
        <taxon>Treponemataceae</taxon>
        <taxon>Treponema</taxon>
    </lineage>
</organism>
<dbReference type="RefSeq" id="WP_184657521.1">
    <property type="nucleotide sequence ID" value="NZ_CP031518.1"/>
</dbReference>
<dbReference type="SUPFAM" id="SSF63829">
    <property type="entry name" value="Calcium-dependent phosphotriesterase"/>
    <property type="match status" value="1"/>
</dbReference>
<dbReference type="AlphaFoldDB" id="A0A7W8G7W9"/>
<feature type="repeat" description="NHL" evidence="2">
    <location>
        <begin position="240"/>
        <end position="283"/>
    </location>
</feature>
<dbReference type="InterPro" id="IPR011990">
    <property type="entry name" value="TPR-like_helical_dom_sf"/>
</dbReference>
<evidence type="ECO:0000256" key="2">
    <source>
        <dbReference type="PROSITE-ProRule" id="PRU00504"/>
    </source>
</evidence>
<dbReference type="EMBL" id="JACHFQ010000002">
    <property type="protein sequence ID" value="MBB5225336.1"/>
    <property type="molecule type" value="Genomic_DNA"/>
</dbReference>
<gene>
    <name evidence="4" type="ORF">HNP76_000680</name>
</gene>
<evidence type="ECO:0000313" key="4">
    <source>
        <dbReference type="EMBL" id="MBB5225336.1"/>
    </source>
</evidence>
<keyword evidence="1" id="KW-0677">Repeat</keyword>
<dbReference type="Gene3D" id="3.40.50.410">
    <property type="entry name" value="von Willebrand factor, type A domain"/>
    <property type="match status" value="1"/>
</dbReference>
<protein>
    <submittedName>
        <fullName evidence="4">DNA-binding beta-propeller fold protein YncE</fullName>
    </submittedName>
</protein>
<dbReference type="Gene3D" id="2.120.10.30">
    <property type="entry name" value="TolB, C-terminal domain"/>
    <property type="match status" value="2"/>
</dbReference>
<dbReference type="InterPro" id="IPR001258">
    <property type="entry name" value="NHL_repeat"/>
</dbReference>
<dbReference type="InterPro" id="IPR050952">
    <property type="entry name" value="TRIM-NHL_E3_ligases"/>
</dbReference>
<dbReference type="CDD" id="cd05819">
    <property type="entry name" value="NHL"/>
    <property type="match status" value="1"/>
</dbReference>
<dbReference type="Proteomes" id="UP000518887">
    <property type="component" value="Unassembled WGS sequence"/>
</dbReference>
<proteinExistence type="predicted"/>
<dbReference type="InterPro" id="IPR011042">
    <property type="entry name" value="6-blade_b-propeller_TolB-like"/>
</dbReference>
<evidence type="ECO:0000313" key="5">
    <source>
        <dbReference type="Proteomes" id="UP000518887"/>
    </source>
</evidence>
<keyword evidence="5" id="KW-1185">Reference proteome</keyword>
<keyword evidence="3" id="KW-0732">Signal</keyword>